<feature type="region of interest" description="Disordered" evidence="1">
    <location>
        <begin position="58"/>
        <end position="85"/>
    </location>
</feature>
<dbReference type="RefSeq" id="WP_127886799.1">
    <property type="nucleotide sequence ID" value="NZ_CP028137.1"/>
</dbReference>
<accession>A0A3Q9UZE8</accession>
<protein>
    <recommendedName>
        <fullName evidence="4">DM13 domain-containing protein</fullName>
    </recommendedName>
</protein>
<dbReference type="AlphaFoldDB" id="A0A3Q9UZE8"/>
<evidence type="ECO:0000313" key="2">
    <source>
        <dbReference type="EMBL" id="AZZ51917.1"/>
    </source>
</evidence>
<dbReference type="KEGG" id="rfs:C1I64_07545"/>
<reference evidence="2 3" key="1">
    <citation type="submission" date="2018-03" db="EMBL/GenBank/DDBJ databases">
        <title>Bacteriophage NCPPB3778 and a type I-E CRISPR drive the evolution of the US Biological Select Agent, Rathayibacter toxicus.</title>
        <authorList>
            <person name="Davis E.W.II."/>
            <person name="Tabima J.F."/>
            <person name="Weisberg A.J."/>
            <person name="Dantas Lopes L."/>
            <person name="Wiseman M.S."/>
            <person name="Wiseman M.S."/>
            <person name="Pupko T."/>
            <person name="Belcher M.S."/>
            <person name="Sechler A.J."/>
            <person name="Tancos M.A."/>
            <person name="Schroeder B.K."/>
            <person name="Murray T.D."/>
            <person name="Luster D.G."/>
            <person name="Schneider W.L."/>
            <person name="Rogers E."/>
            <person name="Andreote F.D."/>
            <person name="Grunwald N.J."/>
            <person name="Putnam M.L."/>
            <person name="Chang J.H."/>
        </authorList>
    </citation>
    <scope>NUCLEOTIDE SEQUENCE [LARGE SCALE GENOMIC DNA]</scope>
    <source>
        <strain evidence="2 3">DSM 15932</strain>
    </source>
</reference>
<feature type="compositionally biased region" description="Low complexity" evidence="1">
    <location>
        <begin position="60"/>
        <end position="79"/>
    </location>
</feature>
<organism evidence="2 3">
    <name type="scientific">Rathayibacter festucae DSM 15932</name>
    <dbReference type="NCBI Taxonomy" id="1328866"/>
    <lineage>
        <taxon>Bacteria</taxon>
        <taxon>Bacillati</taxon>
        <taxon>Actinomycetota</taxon>
        <taxon>Actinomycetes</taxon>
        <taxon>Micrococcales</taxon>
        <taxon>Microbacteriaceae</taxon>
        <taxon>Rathayibacter</taxon>
    </lineage>
</organism>
<proteinExistence type="predicted"/>
<evidence type="ECO:0000313" key="3">
    <source>
        <dbReference type="Proteomes" id="UP000285317"/>
    </source>
</evidence>
<dbReference type="EMBL" id="CP028137">
    <property type="protein sequence ID" value="AZZ51917.1"/>
    <property type="molecule type" value="Genomic_DNA"/>
</dbReference>
<gene>
    <name evidence="2" type="ORF">C1I64_07545</name>
</gene>
<sequence>MDDIEEMWDITSRRLVARAPSCQDRAMGISRIGTTLSITALAGVLVLSGCTADATAGDESSTVAVASSSVDPAGSPGPDASDDPQLSAFEQQLPLRGDFVSQQTETTGSVLIERRADGSTWATVTGFSTGDASDLRLQLKEGALEQDSSGAWVDTAGYSFDIGPLDPQQPDQEIAVPGAHTMPAIRTLTAMNYEGPDYPSFGSVSLER</sequence>
<dbReference type="Proteomes" id="UP000285317">
    <property type="component" value="Chromosome"/>
</dbReference>
<name>A0A3Q9UZE8_9MICO</name>
<evidence type="ECO:0008006" key="4">
    <source>
        <dbReference type="Google" id="ProtNLM"/>
    </source>
</evidence>
<evidence type="ECO:0000256" key="1">
    <source>
        <dbReference type="SAM" id="MobiDB-lite"/>
    </source>
</evidence>